<evidence type="ECO:0000313" key="3">
    <source>
        <dbReference type="WBParaSite" id="nRc.2.0.1.t07692-RA"/>
    </source>
</evidence>
<keyword evidence="1" id="KW-0472">Membrane</keyword>
<organism evidence="2 3">
    <name type="scientific">Romanomermis culicivorax</name>
    <name type="common">Nematode worm</name>
    <dbReference type="NCBI Taxonomy" id="13658"/>
    <lineage>
        <taxon>Eukaryota</taxon>
        <taxon>Metazoa</taxon>
        <taxon>Ecdysozoa</taxon>
        <taxon>Nematoda</taxon>
        <taxon>Enoplea</taxon>
        <taxon>Dorylaimia</taxon>
        <taxon>Mermithida</taxon>
        <taxon>Mermithoidea</taxon>
        <taxon>Mermithidae</taxon>
        <taxon>Romanomermis</taxon>
    </lineage>
</organism>
<keyword evidence="1" id="KW-1133">Transmembrane helix</keyword>
<name>A0A915I0N6_ROMCU</name>
<keyword evidence="1" id="KW-0812">Transmembrane</keyword>
<feature type="transmembrane region" description="Helical" evidence="1">
    <location>
        <begin position="76"/>
        <end position="97"/>
    </location>
</feature>
<evidence type="ECO:0000313" key="2">
    <source>
        <dbReference type="Proteomes" id="UP000887565"/>
    </source>
</evidence>
<protein>
    <submittedName>
        <fullName evidence="3">Uncharacterized protein</fullName>
    </submittedName>
</protein>
<dbReference type="AlphaFoldDB" id="A0A915I0N6"/>
<reference evidence="3" key="1">
    <citation type="submission" date="2022-11" db="UniProtKB">
        <authorList>
            <consortium name="WormBaseParasite"/>
        </authorList>
    </citation>
    <scope>IDENTIFICATION</scope>
</reference>
<dbReference type="Proteomes" id="UP000887565">
    <property type="component" value="Unplaced"/>
</dbReference>
<evidence type="ECO:0000256" key="1">
    <source>
        <dbReference type="SAM" id="Phobius"/>
    </source>
</evidence>
<sequence>MVAMLWDSGNVGMVAALRRWQCWDGGNVWTTPFSSTRLNLKYVRENPKYYRQFSIVIMKNHSEVYRTIIEKNVQALLYYLRFAVVVNFAPLALKIVLRPSIDCAL</sequence>
<proteinExistence type="predicted"/>
<accession>A0A915I0N6</accession>
<dbReference type="WBParaSite" id="nRc.2.0.1.t07692-RA">
    <property type="protein sequence ID" value="nRc.2.0.1.t07692-RA"/>
    <property type="gene ID" value="nRc.2.0.1.g07692"/>
</dbReference>
<keyword evidence="2" id="KW-1185">Reference proteome</keyword>